<organism evidence="1 2">
    <name type="scientific">Pedobacter chitinilyticus</name>
    <dbReference type="NCBI Taxonomy" id="2233776"/>
    <lineage>
        <taxon>Bacteria</taxon>
        <taxon>Pseudomonadati</taxon>
        <taxon>Bacteroidota</taxon>
        <taxon>Sphingobacteriia</taxon>
        <taxon>Sphingobacteriales</taxon>
        <taxon>Sphingobacteriaceae</taxon>
        <taxon>Pedobacter</taxon>
    </lineage>
</organism>
<dbReference type="AlphaFoldDB" id="A0A443YW34"/>
<dbReference type="RefSeq" id="WP_113646700.1">
    <property type="nucleotide sequence ID" value="NZ_QMHN01000002.1"/>
</dbReference>
<gene>
    <name evidence="1" type="ORF">DPV69_07280</name>
</gene>
<name>A0A443YW34_9SPHI</name>
<keyword evidence="2" id="KW-1185">Reference proteome</keyword>
<protein>
    <submittedName>
        <fullName evidence="1">Uncharacterized protein</fullName>
    </submittedName>
</protein>
<dbReference type="OrthoDB" id="1326433at2"/>
<evidence type="ECO:0000313" key="1">
    <source>
        <dbReference type="EMBL" id="RWU08176.1"/>
    </source>
</evidence>
<sequence length="242" mass="28550">MDLKQIQQASYYVSGLQGFVLSEAMRLWKTKFETLQDFQREVIIHHSLNELGNFVSEMWETIAPITIAQALSEQNLEKRRVMFDCIGVAKLFAGLEAKLLDKTTLQKVRTRWDEENKPYRHTFEDTYELYQIDSEKLFGVQPTLRQLTPVFAVRCWCTTTSREYWIYVPELAALGVQRWQLKDAKPDAIRAIAWTIRIDITEPKRIYRQGDIIVVEESENSREVAPYHLNREQYLELMYSET</sequence>
<accession>A0A443YW34</accession>
<evidence type="ECO:0000313" key="2">
    <source>
        <dbReference type="Proteomes" id="UP000284120"/>
    </source>
</evidence>
<proteinExistence type="predicted"/>
<dbReference type="Proteomes" id="UP000284120">
    <property type="component" value="Unassembled WGS sequence"/>
</dbReference>
<dbReference type="EMBL" id="SAYW01000002">
    <property type="protein sequence ID" value="RWU08176.1"/>
    <property type="molecule type" value="Genomic_DNA"/>
</dbReference>
<comment type="caution">
    <text evidence="1">The sequence shown here is derived from an EMBL/GenBank/DDBJ whole genome shotgun (WGS) entry which is preliminary data.</text>
</comment>
<reference evidence="1 2" key="1">
    <citation type="submission" date="2018-06" db="EMBL/GenBank/DDBJ databases">
        <title>Pedobacter endophyticus sp. nov., an endophytic bacterium isolated from a leaf of Triticum aestivum.</title>
        <authorList>
            <person name="Zhang L."/>
        </authorList>
    </citation>
    <scope>NUCLEOTIDE SEQUENCE [LARGE SCALE GENOMIC DNA]</scope>
    <source>
        <strain evidence="1 2">CM134L-2</strain>
    </source>
</reference>